<dbReference type="InterPro" id="IPR030678">
    <property type="entry name" value="Peptide/Ni-bd"/>
</dbReference>
<dbReference type="Gene3D" id="3.40.190.10">
    <property type="entry name" value="Periplasmic binding protein-like II"/>
    <property type="match status" value="1"/>
</dbReference>
<dbReference type="PIRSF" id="PIRSF002741">
    <property type="entry name" value="MppA"/>
    <property type="match status" value="1"/>
</dbReference>
<name>A0A081N948_9GAMM</name>
<dbReference type="Pfam" id="PF00496">
    <property type="entry name" value="SBP_bac_5"/>
    <property type="match status" value="1"/>
</dbReference>
<dbReference type="GO" id="GO:1904680">
    <property type="term" value="F:peptide transmembrane transporter activity"/>
    <property type="evidence" value="ECO:0007669"/>
    <property type="project" value="TreeGrafter"/>
</dbReference>
<evidence type="ECO:0000313" key="3">
    <source>
        <dbReference type="Proteomes" id="UP000028006"/>
    </source>
</evidence>
<dbReference type="GO" id="GO:0015833">
    <property type="term" value="P:peptide transport"/>
    <property type="evidence" value="ECO:0007669"/>
    <property type="project" value="TreeGrafter"/>
</dbReference>
<sequence>MFKKTFIVVAIMLTIWLAASYKGVDLNQTLVIGAPFEYTSQDLSKDGYIFSRFQVTETLVEIQPDGSIQPKLATHWQTSDDRLTWRFTLRPDVLFHDGTAMTAEVVVFSLQQALKKPGIIHQLPLNKLYFEGDYEVVFELEQPYRPLLYVLSHFSTAIAAPSSFEQKNGRAIAILKGTGPYQIQLLSPPHKLDVERFDNYWGEPARIRQIQYLTGHRAESRALQARSGQADIIYTLDPASISMLEQAPNVDVYSESIPRTLLLKLNNEHPYLNTVETRQALSLALDREGIAERIIRVPGSEAYQLFPPALGDWHMKELEGQKSLQKAREILTGQGWITGDDGVRVRDGRRFSLGLVTYADRPEMTVVATAIQAQLWDLGIEVTIYVGNSSDIPYLHQQGTLELALVARNFAWANDPLALLFDDTRTHLGSDWGHMNWTSGELNQLLSEMTLTLDSEAYFKLSQQAASILAEEMPVIPVIFYTQQIAVNKRLKNFYYDPFEQNYRASEMYFD</sequence>
<organism evidence="2 3">
    <name type="scientific">Endozoicomonas montiporae</name>
    <dbReference type="NCBI Taxonomy" id="1027273"/>
    <lineage>
        <taxon>Bacteria</taxon>
        <taxon>Pseudomonadati</taxon>
        <taxon>Pseudomonadota</taxon>
        <taxon>Gammaproteobacteria</taxon>
        <taxon>Oceanospirillales</taxon>
        <taxon>Endozoicomonadaceae</taxon>
        <taxon>Endozoicomonas</taxon>
    </lineage>
</organism>
<dbReference type="Gene3D" id="3.10.105.10">
    <property type="entry name" value="Dipeptide-binding Protein, Domain 3"/>
    <property type="match status" value="1"/>
</dbReference>
<comment type="caution">
    <text evidence="2">The sequence shown here is derived from an EMBL/GenBank/DDBJ whole genome shotgun (WGS) entry which is preliminary data.</text>
</comment>
<dbReference type="eggNOG" id="COG0747">
    <property type="taxonomic scope" value="Bacteria"/>
</dbReference>
<dbReference type="SUPFAM" id="SSF53850">
    <property type="entry name" value="Periplasmic binding protein-like II"/>
    <property type="match status" value="1"/>
</dbReference>
<keyword evidence="3" id="KW-1185">Reference proteome</keyword>
<reference evidence="2 3" key="1">
    <citation type="submission" date="2014-06" db="EMBL/GenBank/DDBJ databases">
        <title>Whole Genome Sequences of Three Symbiotic Endozoicomonas Bacteria.</title>
        <authorList>
            <person name="Neave M.J."/>
            <person name="Apprill A."/>
            <person name="Voolstra C.R."/>
        </authorList>
    </citation>
    <scope>NUCLEOTIDE SEQUENCE [LARGE SCALE GENOMIC DNA]</scope>
    <source>
        <strain evidence="2 3">LMG 24815</strain>
    </source>
</reference>
<dbReference type="AlphaFoldDB" id="A0A081N948"/>
<dbReference type="GO" id="GO:0030288">
    <property type="term" value="C:outer membrane-bounded periplasmic space"/>
    <property type="evidence" value="ECO:0007669"/>
    <property type="project" value="UniProtKB-ARBA"/>
</dbReference>
<dbReference type="RefSeq" id="WP_034875191.1">
    <property type="nucleotide sequence ID" value="NZ_JOKG01000002.1"/>
</dbReference>
<dbReference type="InterPro" id="IPR000914">
    <property type="entry name" value="SBP_5_dom"/>
</dbReference>
<feature type="domain" description="Solute-binding protein family 5" evidence="1">
    <location>
        <begin position="68"/>
        <end position="416"/>
    </location>
</feature>
<gene>
    <name evidence="2" type="ORF">GZ77_12085</name>
</gene>
<evidence type="ECO:0000313" key="2">
    <source>
        <dbReference type="EMBL" id="KEQ14971.1"/>
    </source>
</evidence>
<dbReference type="GO" id="GO:0043190">
    <property type="term" value="C:ATP-binding cassette (ABC) transporter complex"/>
    <property type="evidence" value="ECO:0007669"/>
    <property type="project" value="InterPro"/>
</dbReference>
<dbReference type="PANTHER" id="PTHR30290">
    <property type="entry name" value="PERIPLASMIC BINDING COMPONENT OF ABC TRANSPORTER"/>
    <property type="match status" value="1"/>
</dbReference>
<dbReference type="CDD" id="cd08490">
    <property type="entry name" value="PBP2_NikA_DppA_OppA_like_3"/>
    <property type="match status" value="1"/>
</dbReference>
<dbReference type="PANTHER" id="PTHR30290:SF83">
    <property type="entry name" value="ABC TRANSPORTER SUBSTRATE-BINDING PROTEIN"/>
    <property type="match status" value="1"/>
</dbReference>
<accession>A0A081N948</accession>
<protein>
    <submittedName>
        <fullName evidence="2">ABC transporter substrate-binding protein</fullName>
    </submittedName>
</protein>
<dbReference type="EMBL" id="JOKG01000002">
    <property type="protein sequence ID" value="KEQ14971.1"/>
    <property type="molecule type" value="Genomic_DNA"/>
</dbReference>
<dbReference type="Proteomes" id="UP000028006">
    <property type="component" value="Unassembled WGS sequence"/>
</dbReference>
<dbReference type="InterPro" id="IPR039424">
    <property type="entry name" value="SBP_5"/>
</dbReference>
<proteinExistence type="predicted"/>
<evidence type="ECO:0000259" key="1">
    <source>
        <dbReference type="Pfam" id="PF00496"/>
    </source>
</evidence>